<feature type="compositionally biased region" description="Basic and acidic residues" evidence="1">
    <location>
        <begin position="42"/>
        <end position="59"/>
    </location>
</feature>
<feature type="region of interest" description="Disordered" evidence="1">
    <location>
        <begin position="1"/>
        <end position="59"/>
    </location>
</feature>
<protein>
    <submittedName>
        <fullName evidence="2">Uncharacterized protein</fullName>
    </submittedName>
</protein>
<proteinExistence type="predicted"/>
<name>A0A5B7I2W0_PORTR</name>
<dbReference type="AlphaFoldDB" id="A0A5B7I2W0"/>
<dbReference type="Proteomes" id="UP000324222">
    <property type="component" value="Unassembled WGS sequence"/>
</dbReference>
<comment type="caution">
    <text evidence="2">The sequence shown here is derived from an EMBL/GenBank/DDBJ whole genome shotgun (WGS) entry which is preliminary data.</text>
</comment>
<evidence type="ECO:0000313" key="2">
    <source>
        <dbReference type="EMBL" id="MPC76485.1"/>
    </source>
</evidence>
<organism evidence="2 3">
    <name type="scientific">Portunus trituberculatus</name>
    <name type="common">Swimming crab</name>
    <name type="synonym">Neptunus trituberculatus</name>
    <dbReference type="NCBI Taxonomy" id="210409"/>
    <lineage>
        <taxon>Eukaryota</taxon>
        <taxon>Metazoa</taxon>
        <taxon>Ecdysozoa</taxon>
        <taxon>Arthropoda</taxon>
        <taxon>Crustacea</taxon>
        <taxon>Multicrustacea</taxon>
        <taxon>Malacostraca</taxon>
        <taxon>Eumalacostraca</taxon>
        <taxon>Eucarida</taxon>
        <taxon>Decapoda</taxon>
        <taxon>Pleocyemata</taxon>
        <taxon>Brachyura</taxon>
        <taxon>Eubrachyura</taxon>
        <taxon>Portunoidea</taxon>
        <taxon>Portunidae</taxon>
        <taxon>Portuninae</taxon>
        <taxon>Portunus</taxon>
    </lineage>
</organism>
<dbReference type="EMBL" id="VSRR010043504">
    <property type="protein sequence ID" value="MPC76485.1"/>
    <property type="molecule type" value="Genomic_DNA"/>
</dbReference>
<accession>A0A5B7I2W0</accession>
<sequence length="59" mass="6172">MSSPAQVTRVRVSKAAGGRGRGSNQTGTISCNSHHTLIEVPLGRREGAAGSDEQHKNDT</sequence>
<evidence type="ECO:0000256" key="1">
    <source>
        <dbReference type="SAM" id="MobiDB-lite"/>
    </source>
</evidence>
<feature type="compositionally biased region" description="Polar residues" evidence="1">
    <location>
        <begin position="22"/>
        <end position="35"/>
    </location>
</feature>
<gene>
    <name evidence="2" type="ORF">E2C01_070899</name>
</gene>
<keyword evidence="3" id="KW-1185">Reference proteome</keyword>
<evidence type="ECO:0000313" key="3">
    <source>
        <dbReference type="Proteomes" id="UP000324222"/>
    </source>
</evidence>
<reference evidence="2 3" key="1">
    <citation type="submission" date="2019-05" db="EMBL/GenBank/DDBJ databases">
        <title>Another draft genome of Portunus trituberculatus and its Hox gene families provides insights of decapod evolution.</title>
        <authorList>
            <person name="Jeong J.-H."/>
            <person name="Song I."/>
            <person name="Kim S."/>
            <person name="Choi T."/>
            <person name="Kim D."/>
            <person name="Ryu S."/>
            <person name="Kim W."/>
        </authorList>
    </citation>
    <scope>NUCLEOTIDE SEQUENCE [LARGE SCALE GENOMIC DNA]</scope>
    <source>
        <tissue evidence="2">Muscle</tissue>
    </source>
</reference>